<comment type="similarity">
    <text evidence="2">Belongs to the type IA topoisomerase family.</text>
</comment>
<evidence type="ECO:0000256" key="8">
    <source>
        <dbReference type="ARBA" id="ARBA00031985"/>
    </source>
</evidence>
<dbReference type="Gene3D" id="3.40.50.140">
    <property type="match status" value="1"/>
</dbReference>
<evidence type="ECO:0000259" key="12">
    <source>
        <dbReference type="PROSITE" id="PS52039"/>
    </source>
</evidence>
<reference evidence="13 14" key="1">
    <citation type="submission" date="2022-10" db="EMBL/GenBank/DDBJ databases">
        <title>Defluviimonas sp. CAU 1641 isolated from mud.</title>
        <authorList>
            <person name="Kim W."/>
        </authorList>
    </citation>
    <scope>NUCLEOTIDE SEQUENCE [LARGE SCALE GENOMIC DNA]</scope>
    <source>
        <strain evidence="13 14">CAU 1641</strain>
    </source>
</reference>
<comment type="catalytic activity">
    <reaction evidence="1">
        <text>ATP-independent breakage of single-stranded DNA, followed by passage and rejoining.</text>
        <dbReference type="EC" id="5.6.2.1"/>
    </reaction>
</comment>
<dbReference type="SMART" id="SM00437">
    <property type="entry name" value="TOP1Ac"/>
    <property type="match status" value="1"/>
</dbReference>
<evidence type="ECO:0000256" key="2">
    <source>
        <dbReference type="ARBA" id="ARBA00009446"/>
    </source>
</evidence>
<dbReference type="InterPro" id="IPR003601">
    <property type="entry name" value="Topo_IA_2"/>
</dbReference>
<evidence type="ECO:0000256" key="3">
    <source>
        <dbReference type="ARBA" id="ARBA00012891"/>
    </source>
</evidence>
<keyword evidence="14" id="KW-1185">Reference proteome</keyword>
<evidence type="ECO:0000256" key="10">
    <source>
        <dbReference type="ARBA" id="ARBA00032877"/>
    </source>
</evidence>
<dbReference type="Gene3D" id="2.70.20.10">
    <property type="entry name" value="Topoisomerase I, domain 3"/>
    <property type="match status" value="1"/>
</dbReference>
<dbReference type="PANTHER" id="PTHR11390">
    <property type="entry name" value="PROKARYOTIC DNA TOPOISOMERASE"/>
    <property type="match status" value="1"/>
</dbReference>
<sequence length="797" mass="86763">MGSSLVICEKPSQAKAIRAAIGSRYGEVLPAVGHILTLKEPDDVREDWKEWSAELLWPGKFYEKKPVTNTKKYLDAIRAAARGAERIIIATDCDREGQLIGDEIVEFIGFRGQVQRCIFNAEDPKSLQDAFAKLRPNSEFRGLYMSGQAREQADQTSNLSLTRTATVTLKQPGTKGAIGIGRVKTPVLGIVCKRELEIETFKPQDMYEIDALTRVAAGQLTLTCGRLPKSLVKEEQTAEEEAEELMADEAALQEAESMVGRILKREIADGLRSAVEGYSGLLRSKAEKKRQGPPKLFDLTALQSAASARFGWGGEKTLSVAQKLYSERTLITYPRGEAKYLPENNIADIPTLVPALLRLGGYGQHAGLLAKPEARRGKSGHFSDKALEGMSHYAIIPNVNTASEFARAVPSLSDDEAKLFDMIARQYLAALAPDYEYRQTTIDMTFPWKGHDWDFRASGRVPLVPGWKAILGGLGLKDADEEPDLPEVKNGETGKVVSAALRTVTTKPPARYTEGSLIKVMQEAWRLVEDPAMRTRLKEAKGIGTPATRGDVVKGLLTQGQIVMKGKSLMPSEGGMKLYQTLVAVCPNVVDPARTAMWETIFDMVEKGKLSAEQAVLKILGETQKEIDRIKANAGAVSIAIGKSPKPTEKMAAAAKTICERKGIKLPPKCLTDASVCRSFLEEHLPKRDPNAPQGQGGTCPPSEKQIAFAERIARETGKEIPAEARASGRALSAWIDGVKPSSGPRPPSEKQLAFARKLAEENGARLPVAAETDGRQCSAFIDSMMAKGGARRKATA</sequence>
<dbReference type="PRINTS" id="PR00417">
    <property type="entry name" value="PRTPISMRASEI"/>
</dbReference>
<dbReference type="Pfam" id="PF01131">
    <property type="entry name" value="Topoisom_bac"/>
    <property type="match status" value="1"/>
</dbReference>
<dbReference type="CDD" id="cd03362">
    <property type="entry name" value="TOPRIM_TopoIA_TopoIII"/>
    <property type="match status" value="1"/>
</dbReference>
<dbReference type="InterPro" id="IPR013497">
    <property type="entry name" value="Topo_IA_cen"/>
</dbReference>
<dbReference type="InterPro" id="IPR000380">
    <property type="entry name" value="Topo_IA"/>
</dbReference>
<evidence type="ECO:0000256" key="6">
    <source>
        <dbReference type="ARBA" id="ARBA00023235"/>
    </source>
</evidence>
<dbReference type="Gene3D" id="1.10.290.10">
    <property type="entry name" value="Topoisomerase I, domain 4"/>
    <property type="match status" value="1"/>
</dbReference>
<dbReference type="EC" id="5.6.2.1" evidence="3"/>
<dbReference type="InterPro" id="IPR013824">
    <property type="entry name" value="Topo_IA_cen_sub1"/>
</dbReference>
<proteinExistence type="inferred from homology"/>
<keyword evidence="6 13" id="KW-0413">Isomerase</keyword>
<dbReference type="InterPro" id="IPR023405">
    <property type="entry name" value="Topo_IA_core_domain"/>
</dbReference>
<dbReference type="SMART" id="SM00436">
    <property type="entry name" value="TOP1Bc"/>
    <property type="match status" value="1"/>
</dbReference>
<keyword evidence="4" id="KW-0799">Topoisomerase</keyword>
<evidence type="ECO:0000313" key="14">
    <source>
        <dbReference type="Proteomes" id="UP001207582"/>
    </source>
</evidence>
<gene>
    <name evidence="13" type="ORF">OM960_15630</name>
</gene>
<keyword evidence="5" id="KW-0238">DNA-binding</keyword>
<name>A0ABT3J6F0_9RHOB</name>
<dbReference type="InterPro" id="IPR006171">
    <property type="entry name" value="TOPRIM_dom"/>
</dbReference>
<dbReference type="SMART" id="SM00493">
    <property type="entry name" value="TOPRIM"/>
    <property type="match status" value="1"/>
</dbReference>
<feature type="domain" description="Topo IA-type catalytic" evidence="12">
    <location>
        <begin position="140"/>
        <end position="627"/>
    </location>
</feature>
<dbReference type="InterPro" id="IPR013825">
    <property type="entry name" value="Topo_IA_cen_sub2"/>
</dbReference>
<comment type="caution">
    <text evidence="13">The sequence shown here is derived from an EMBL/GenBank/DDBJ whole genome shotgun (WGS) entry which is preliminary data.</text>
</comment>
<evidence type="ECO:0000313" key="13">
    <source>
        <dbReference type="EMBL" id="MCW3782979.1"/>
    </source>
</evidence>
<evidence type="ECO:0000256" key="7">
    <source>
        <dbReference type="ARBA" id="ARBA00030003"/>
    </source>
</evidence>
<dbReference type="EMBL" id="JAPDOG010000014">
    <property type="protein sequence ID" value="MCW3782979.1"/>
    <property type="molecule type" value="Genomic_DNA"/>
</dbReference>
<organism evidence="13 14">
    <name type="scientific">Defluviimonas salinarum</name>
    <dbReference type="NCBI Taxonomy" id="2992147"/>
    <lineage>
        <taxon>Bacteria</taxon>
        <taxon>Pseudomonadati</taxon>
        <taxon>Pseudomonadota</taxon>
        <taxon>Alphaproteobacteria</taxon>
        <taxon>Rhodobacterales</taxon>
        <taxon>Paracoccaceae</taxon>
        <taxon>Albidovulum</taxon>
    </lineage>
</organism>
<evidence type="ECO:0000259" key="11">
    <source>
        <dbReference type="PROSITE" id="PS50880"/>
    </source>
</evidence>
<dbReference type="PROSITE" id="PS52039">
    <property type="entry name" value="TOPO_IA_2"/>
    <property type="match status" value="1"/>
</dbReference>
<dbReference type="InterPro" id="IPR034144">
    <property type="entry name" value="TOPRIM_TopoIII"/>
</dbReference>
<dbReference type="InterPro" id="IPR003602">
    <property type="entry name" value="Topo_IA_DNA-bd_dom"/>
</dbReference>
<dbReference type="GO" id="GO:0016853">
    <property type="term" value="F:isomerase activity"/>
    <property type="evidence" value="ECO:0007669"/>
    <property type="project" value="UniProtKB-KW"/>
</dbReference>
<evidence type="ECO:0000256" key="5">
    <source>
        <dbReference type="ARBA" id="ARBA00023125"/>
    </source>
</evidence>
<evidence type="ECO:0000256" key="9">
    <source>
        <dbReference type="ARBA" id="ARBA00032235"/>
    </source>
</evidence>
<dbReference type="Pfam" id="PF01751">
    <property type="entry name" value="Toprim"/>
    <property type="match status" value="1"/>
</dbReference>
<dbReference type="Gene3D" id="1.10.460.10">
    <property type="entry name" value="Topoisomerase I, domain 2"/>
    <property type="match status" value="1"/>
</dbReference>
<accession>A0ABT3J6F0</accession>
<protein>
    <recommendedName>
        <fullName evidence="3">DNA topoisomerase</fullName>
        <ecNumber evidence="3">5.6.2.1</ecNumber>
    </recommendedName>
    <alternativeName>
        <fullName evidence="10">Omega-protein</fullName>
    </alternativeName>
    <alternativeName>
        <fullName evidence="9">Relaxing enzyme</fullName>
    </alternativeName>
    <alternativeName>
        <fullName evidence="7">Swivelase</fullName>
    </alternativeName>
    <alternativeName>
        <fullName evidence="8">Untwisting enzyme</fullName>
    </alternativeName>
</protein>
<dbReference type="PROSITE" id="PS50880">
    <property type="entry name" value="TOPRIM"/>
    <property type="match status" value="1"/>
</dbReference>
<evidence type="ECO:0000256" key="4">
    <source>
        <dbReference type="ARBA" id="ARBA00023029"/>
    </source>
</evidence>
<dbReference type="SUPFAM" id="SSF56712">
    <property type="entry name" value="Prokaryotic type I DNA topoisomerase"/>
    <property type="match status" value="1"/>
</dbReference>
<evidence type="ECO:0000256" key="1">
    <source>
        <dbReference type="ARBA" id="ARBA00000213"/>
    </source>
</evidence>
<dbReference type="Proteomes" id="UP001207582">
    <property type="component" value="Unassembled WGS sequence"/>
</dbReference>
<dbReference type="PANTHER" id="PTHR11390:SF21">
    <property type="entry name" value="DNA TOPOISOMERASE 3-ALPHA"/>
    <property type="match status" value="1"/>
</dbReference>
<dbReference type="RefSeq" id="WP_264772612.1">
    <property type="nucleotide sequence ID" value="NZ_JAPDOG010000014.1"/>
</dbReference>
<feature type="domain" description="Toprim" evidence="11">
    <location>
        <begin position="3"/>
        <end position="125"/>
    </location>
</feature>
<dbReference type="InterPro" id="IPR013826">
    <property type="entry name" value="Topo_IA_cen_sub3"/>
</dbReference>